<comment type="caution">
    <text evidence="3">The sequence shown here is derived from an EMBL/GenBank/DDBJ whole genome shotgun (WGS) entry which is preliminary data.</text>
</comment>
<dbReference type="SUPFAM" id="SSF52087">
    <property type="entry name" value="CRAL/TRIO domain"/>
    <property type="match status" value="1"/>
</dbReference>
<proteinExistence type="predicted"/>
<dbReference type="SUPFAM" id="SSF46938">
    <property type="entry name" value="CRAL/TRIO N-terminal domain"/>
    <property type="match status" value="1"/>
</dbReference>
<feature type="region of interest" description="Disordered" evidence="1">
    <location>
        <begin position="432"/>
        <end position="455"/>
    </location>
</feature>
<accession>A0A812TMG7</accession>
<protein>
    <submittedName>
        <fullName evidence="3">PDR17 protein</fullName>
    </submittedName>
</protein>
<gene>
    <name evidence="3" type="primary">PDR17</name>
    <name evidence="3" type="ORF">SNAT2548_LOCUS30437</name>
</gene>
<evidence type="ECO:0000256" key="1">
    <source>
        <dbReference type="SAM" id="MobiDB-lite"/>
    </source>
</evidence>
<dbReference type="Pfam" id="PF00650">
    <property type="entry name" value="CRAL_TRIO"/>
    <property type="match status" value="1"/>
</dbReference>
<feature type="compositionally biased region" description="Low complexity" evidence="1">
    <location>
        <begin position="49"/>
        <end position="58"/>
    </location>
</feature>
<feature type="domain" description="CRAL-TRIO" evidence="2">
    <location>
        <begin position="620"/>
        <end position="780"/>
    </location>
</feature>
<dbReference type="OrthoDB" id="75724at2759"/>
<dbReference type="InterPro" id="IPR036865">
    <property type="entry name" value="CRAL-TRIO_dom_sf"/>
</dbReference>
<dbReference type="PROSITE" id="PS50191">
    <property type="entry name" value="CRAL_TRIO"/>
    <property type="match status" value="1"/>
</dbReference>
<dbReference type="Proteomes" id="UP000604046">
    <property type="component" value="Unassembled WGS sequence"/>
</dbReference>
<evidence type="ECO:0000259" key="2">
    <source>
        <dbReference type="PROSITE" id="PS50191"/>
    </source>
</evidence>
<dbReference type="InterPro" id="IPR052578">
    <property type="entry name" value="PI_Transfer_CRAL-TRIO"/>
</dbReference>
<dbReference type="CDD" id="cd00170">
    <property type="entry name" value="SEC14"/>
    <property type="match status" value="1"/>
</dbReference>
<name>A0A812TMG7_9DINO</name>
<dbReference type="PANTHER" id="PTHR45824:SF29">
    <property type="entry name" value="GH16843P"/>
    <property type="match status" value="1"/>
</dbReference>
<feature type="region of interest" description="Disordered" evidence="1">
    <location>
        <begin position="39"/>
        <end position="58"/>
    </location>
</feature>
<dbReference type="AlphaFoldDB" id="A0A812TMG7"/>
<organism evidence="3 4">
    <name type="scientific">Symbiodinium natans</name>
    <dbReference type="NCBI Taxonomy" id="878477"/>
    <lineage>
        <taxon>Eukaryota</taxon>
        <taxon>Sar</taxon>
        <taxon>Alveolata</taxon>
        <taxon>Dinophyceae</taxon>
        <taxon>Suessiales</taxon>
        <taxon>Symbiodiniaceae</taxon>
        <taxon>Symbiodinium</taxon>
    </lineage>
</organism>
<dbReference type="GO" id="GO:0008526">
    <property type="term" value="F:phosphatidylinositol transfer activity"/>
    <property type="evidence" value="ECO:0007669"/>
    <property type="project" value="TreeGrafter"/>
</dbReference>
<keyword evidence="4" id="KW-1185">Reference proteome</keyword>
<dbReference type="InterPro" id="IPR036273">
    <property type="entry name" value="CRAL/TRIO_N_dom_sf"/>
</dbReference>
<evidence type="ECO:0000313" key="4">
    <source>
        <dbReference type="Proteomes" id="UP000604046"/>
    </source>
</evidence>
<evidence type="ECO:0000313" key="3">
    <source>
        <dbReference type="EMBL" id="CAE7542806.1"/>
    </source>
</evidence>
<dbReference type="Gene3D" id="3.40.525.10">
    <property type="entry name" value="CRAL-TRIO lipid binding domain"/>
    <property type="match status" value="1"/>
</dbReference>
<dbReference type="InterPro" id="IPR001251">
    <property type="entry name" value="CRAL-TRIO_dom"/>
</dbReference>
<sequence length="819" mass="90236">MNFRQMLMASFVPSRPRPKMAALPRADPRTNDLLLEAAQRPAKSRVEEVSSASTVSTTSQRLQELEEVWPSAAPRVCTGRAEWRRSRSLSRVGAELVSEGDVAPDLAGLEPAPGLHAMGLDKAEEEPKKDDDMLDSLFTGVGSPVSQLGASAAPTGHAEAAEPATQLPGQVDDGLVHINNKTTFYEAELGGAKVKLRSPSDYQQLVRLEVPTRLLFDRQLGSISVIQDRFGKTFHEPRALTSQIAMSDSAQIPEPPSAAKVTFEGTRERGAENMFQDSRWRAGEDKLHEEDALACHRCAFFRATRCLYEVICSPTGLRSKPRSTCFFADAAEVEQIRRGKALAIMRIRGPLVELPPMSAMSVAAGSKPPARRGVAKAYRSAALKLENDLPKLRCAALCWQLADVGDPYSQDMQVAAILFGSPPAEFQDWVKRRRRKDHEDKEAAGEAAEEASETFDSTTVPDAADRALAEFAHFSLPTTSEGFDEVRYEWANEARTRTDAPQLTLAVEPPRVSSMLSACCYVDRPLVKIRRPAEEVLLPARQSSSIHQVVAAAAQNLGCELSDWQRGWCTEEVVSIFLRGRHGDVAAAAQILAQALFWREQYRDVLSGSRLPKWQGDLRILAQGTAGQPLLYLCCRHQTCSFNVADTLDHVACVLETAVRKMRPGVQQVDAVIDCHGFCLWYNMDPRIVIGIAELLRQPYRDRLRTVMMVDAPLGLQPVWNVIYPLLPAATKRKVKFLSASNAVAAVQELQGSHSAGVLQHVMDLNRDPLGPGAVPKVLPCESEHWAEVEGPTPLKDHRAARVAPSTRGFCPCRWRRPC</sequence>
<reference evidence="3" key="1">
    <citation type="submission" date="2021-02" db="EMBL/GenBank/DDBJ databases">
        <authorList>
            <person name="Dougan E. K."/>
            <person name="Rhodes N."/>
            <person name="Thang M."/>
            <person name="Chan C."/>
        </authorList>
    </citation>
    <scope>NUCLEOTIDE SEQUENCE</scope>
</reference>
<dbReference type="EMBL" id="CAJNDS010002606">
    <property type="protein sequence ID" value="CAE7542806.1"/>
    <property type="molecule type" value="Genomic_DNA"/>
</dbReference>
<dbReference type="PANTHER" id="PTHR45824">
    <property type="entry name" value="GH16843P"/>
    <property type="match status" value="1"/>
</dbReference>